<dbReference type="GO" id="GO:0016020">
    <property type="term" value="C:membrane"/>
    <property type="evidence" value="ECO:0007669"/>
    <property type="project" value="UniProtKB-SubCell"/>
</dbReference>
<evidence type="ECO:0000256" key="6">
    <source>
        <dbReference type="ARBA" id="ARBA00022679"/>
    </source>
</evidence>
<dbReference type="OrthoDB" id="414175at2759"/>
<name>A0A6A6JQL2_WESOR</name>
<dbReference type="Proteomes" id="UP000800097">
    <property type="component" value="Unassembled WGS sequence"/>
</dbReference>
<reference evidence="13" key="1">
    <citation type="journal article" date="2020" name="Stud. Mycol.">
        <title>101 Dothideomycetes genomes: a test case for predicting lifestyles and emergence of pathogens.</title>
        <authorList>
            <person name="Haridas S."/>
            <person name="Albert R."/>
            <person name="Binder M."/>
            <person name="Bloem J."/>
            <person name="Labutti K."/>
            <person name="Salamov A."/>
            <person name="Andreopoulos B."/>
            <person name="Baker S."/>
            <person name="Barry K."/>
            <person name="Bills G."/>
            <person name="Bluhm B."/>
            <person name="Cannon C."/>
            <person name="Castanera R."/>
            <person name="Culley D."/>
            <person name="Daum C."/>
            <person name="Ezra D."/>
            <person name="Gonzalez J."/>
            <person name="Henrissat B."/>
            <person name="Kuo A."/>
            <person name="Liang C."/>
            <person name="Lipzen A."/>
            <person name="Lutzoni F."/>
            <person name="Magnuson J."/>
            <person name="Mondo S."/>
            <person name="Nolan M."/>
            <person name="Ohm R."/>
            <person name="Pangilinan J."/>
            <person name="Park H.-J."/>
            <person name="Ramirez L."/>
            <person name="Alfaro M."/>
            <person name="Sun H."/>
            <person name="Tritt A."/>
            <person name="Yoshinaga Y."/>
            <person name="Zwiers L.-H."/>
            <person name="Turgeon B."/>
            <person name="Goodwin S."/>
            <person name="Spatafora J."/>
            <person name="Crous P."/>
            <person name="Grigoriev I."/>
        </authorList>
    </citation>
    <scope>NUCLEOTIDE SEQUENCE</scope>
    <source>
        <strain evidence="13">CBS 379.55</strain>
    </source>
</reference>
<keyword evidence="5" id="KW-0328">Glycosyltransferase</keyword>
<dbReference type="Gene3D" id="3.90.550.50">
    <property type="match status" value="1"/>
</dbReference>
<dbReference type="GeneID" id="54551114"/>
<dbReference type="InterPro" id="IPR003378">
    <property type="entry name" value="Fringe-like_glycosylTrfase"/>
</dbReference>
<evidence type="ECO:0000313" key="14">
    <source>
        <dbReference type="Proteomes" id="UP000800097"/>
    </source>
</evidence>
<evidence type="ECO:0000256" key="4">
    <source>
        <dbReference type="ARBA" id="ARBA00012557"/>
    </source>
</evidence>
<keyword evidence="14" id="KW-1185">Reference proteome</keyword>
<evidence type="ECO:0000256" key="3">
    <source>
        <dbReference type="ARBA" id="ARBA00006462"/>
    </source>
</evidence>
<dbReference type="GO" id="GO:0000166">
    <property type="term" value="F:nucleotide binding"/>
    <property type="evidence" value="ECO:0007669"/>
    <property type="project" value="UniProtKB-KW"/>
</dbReference>
<keyword evidence="6" id="KW-0808">Transferase</keyword>
<protein>
    <recommendedName>
        <fullName evidence="4">N-acetylgalactosaminide beta-1,3-galactosyltransferase</fullName>
        <ecNumber evidence="4">2.4.1.122</ecNumber>
    </recommendedName>
</protein>
<comment type="similarity">
    <text evidence="3">Belongs to the glycosyltransferase 31 family. Beta3-Gal-T subfamily.</text>
</comment>
<evidence type="ECO:0000256" key="9">
    <source>
        <dbReference type="ARBA" id="ARBA00022968"/>
    </source>
</evidence>
<keyword evidence="8" id="KW-0547">Nucleotide-binding</keyword>
<evidence type="ECO:0000256" key="5">
    <source>
        <dbReference type="ARBA" id="ARBA00022676"/>
    </source>
</evidence>
<evidence type="ECO:0000256" key="1">
    <source>
        <dbReference type="ARBA" id="ARBA00004606"/>
    </source>
</evidence>
<dbReference type="PANTHER" id="PTHR23033:SF47">
    <property type="entry name" value="APPLE DOMAIN-CONTAINING PROTEIN-RELATED"/>
    <property type="match status" value="1"/>
</dbReference>
<keyword evidence="11" id="KW-0472">Membrane</keyword>
<proteinExistence type="inferred from homology"/>
<comment type="subcellular location">
    <subcellularLocation>
        <location evidence="1">Membrane</location>
        <topology evidence="1">Single-pass type II membrane protein</topology>
    </subcellularLocation>
</comment>
<evidence type="ECO:0000256" key="7">
    <source>
        <dbReference type="ARBA" id="ARBA00022692"/>
    </source>
</evidence>
<keyword evidence="10" id="KW-1133">Transmembrane helix</keyword>
<organism evidence="13 14">
    <name type="scientific">Westerdykella ornata</name>
    <dbReference type="NCBI Taxonomy" id="318751"/>
    <lineage>
        <taxon>Eukaryota</taxon>
        <taxon>Fungi</taxon>
        <taxon>Dikarya</taxon>
        <taxon>Ascomycota</taxon>
        <taxon>Pezizomycotina</taxon>
        <taxon>Dothideomycetes</taxon>
        <taxon>Pleosporomycetidae</taxon>
        <taxon>Pleosporales</taxon>
        <taxon>Sporormiaceae</taxon>
        <taxon>Westerdykella</taxon>
    </lineage>
</organism>
<keyword evidence="7" id="KW-0812">Transmembrane</keyword>
<evidence type="ECO:0000256" key="10">
    <source>
        <dbReference type="ARBA" id="ARBA00022989"/>
    </source>
</evidence>
<evidence type="ECO:0000256" key="2">
    <source>
        <dbReference type="ARBA" id="ARBA00004922"/>
    </source>
</evidence>
<dbReference type="EC" id="2.4.1.122" evidence="4"/>
<evidence type="ECO:0000256" key="8">
    <source>
        <dbReference type="ARBA" id="ARBA00022741"/>
    </source>
</evidence>
<dbReference type="RefSeq" id="XP_033655727.1">
    <property type="nucleotide sequence ID" value="XM_033797939.1"/>
</dbReference>
<evidence type="ECO:0000313" key="13">
    <source>
        <dbReference type="EMBL" id="KAF2278188.1"/>
    </source>
</evidence>
<dbReference type="PANTHER" id="PTHR23033">
    <property type="entry name" value="BETA1,3-GALACTOSYLTRANSFERASE"/>
    <property type="match status" value="1"/>
</dbReference>
<evidence type="ECO:0000259" key="12">
    <source>
        <dbReference type="Pfam" id="PF02434"/>
    </source>
</evidence>
<gene>
    <name evidence="13" type="ORF">EI97DRAFT_431454</name>
</gene>
<sequence>MGAGKVAHQSWSKFPAHPSRPWVSFRRRNRIGIIALVICSLFFYLCRRSTVSTGISSHPQSALYCPRNPIQKDILVVLRTGATEILEKLPVHFETTLRCIPNYVIYSDYEEEVEGHHIHDVFDELSQDFKDSVPDFKLYHRLKTKGRDGIFIDGTEHGGSGPSGSLGNPGWKLDKFKFLPMVDKALRHMPQAKWFVFIEMDTYLMWGNLLEYLSKFDAEKPYYIGKQMYIGEVLFAHGGSGFALSAAAMRRVTEHWRAHMAEYNQYTIEKWAGDMVLGKVLKDVQVPLLWAFPHFQGDPVSTLDHNITKADRQPWCYPAITYHHMLENEIRSLWKFEQEWHRARPSGVPLRHADVFKGHIHPYLSSQRKDWDNYSVNPKFSENVLKDGAAHASFETCRLACESNPACLQFSFSNASCSVSSEVRLGRRATVQCLEYSAAASKCEKMNENIKEMGEGTLSTASSGWMVARIAEYVNAMDETCNGHGDWIT</sequence>
<comment type="pathway">
    <text evidence="2">Protein modification; protein glycosylation.</text>
</comment>
<dbReference type="EMBL" id="ML986488">
    <property type="protein sequence ID" value="KAF2278188.1"/>
    <property type="molecule type" value="Genomic_DNA"/>
</dbReference>
<dbReference type="GO" id="GO:0016263">
    <property type="term" value="F:glycoprotein-N-acetylgalactosamine 3-beta-galactosyltransferase activity"/>
    <property type="evidence" value="ECO:0007669"/>
    <property type="project" value="UniProtKB-EC"/>
</dbReference>
<dbReference type="Pfam" id="PF02434">
    <property type="entry name" value="Fringe"/>
    <property type="match status" value="1"/>
</dbReference>
<accession>A0A6A6JQL2</accession>
<dbReference type="AlphaFoldDB" id="A0A6A6JQL2"/>
<dbReference type="InterPro" id="IPR026050">
    <property type="entry name" value="C1GALT1/C1GALT1_chp1"/>
</dbReference>
<keyword evidence="9" id="KW-0735">Signal-anchor</keyword>
<feature type="domain" description="Fringe-like glycosyltransferase" evidence="12">
    <location>
        <begin position="190"/>
        <end position="288"/>
    </location>
</feature>
<evidence type="ECO:0000256" key="11">
    <source>
        <dbReference type="ARBA" id="ARBA00023136"/>
    </source>
</evidence>